<comment type="caution">
    <text evidence="2">The sequence shown here is derived from an EMBL/GenBank/DDBJ whole genome shotgun (WGS) entry which is preliminary data.</text>
</comment>
<evidence type="ECO:0000256" key="1">
    <source>
        <dbReference type="SAM" id="MobiDB-lite"/>
    </source>
</evidence>
<name>A0A9J6B680_SOLCO</name>
<feature type="compositionally biased region" description="Polar residues" evidence="1">
    <location>
        <begin position="43"/>
        <end position="58"/>
    </location>
</feature>
<sequence length="65" mass="6504">MSAPYPKNIGEFRNQNSQNHRGAILMAPLVVSSVGNSNGGNGAQSSFAAVENKTTPKGATSGAGG</sequence>
<feature type="region of interest" description="Disordered" evidence="1">
    <location>
        <begin position="33"/>
        <end position="65"/>
    </location>
</feature>
<dbReference type="Proteomes" id="UP000824120">
    <property type="component" value="Chromosome 1"/>
</dbReference>
<protein>
    <submittedName>
        <fullName evidence="2">Uncharacterized protein</fullName>
    </submittedName>
</protein>
<accession>A0A9J6B680</accession>
<gene>
    <name evidence="2" type="ORF">H5410_003840</name>
</gene>
<proteinExistence type="predicted"/>
<evidence type="ECO:0000313" key="2">
    <source>
        <dbReference type="EMBL" id="KAG5632123.1"/>
    </source>
</evidence>
<evidence type="ECO:0000313" key="3">
    <source>
        <dbReference type="Proteomes" id="UP000824120"/>
    </source>
</evidence>
<keyword evidence="3" id="KW-1185">Reference proteome</keyword>
<organism evidence="2 3">
    <name type="scientific">Solanum commersonii</name>
    <name type="common">Commerson's wild potato</name>
    <name type="synonym">Commerson's nightshade</name>
    <dbReference type="NCBI Taxonomy" id="4109"/>
    <lineage>
        <taxon>Eukaryota</taxon>
        <taxon>Viridiplantae</taxon>
        <taxon>Streptophyta</taxon>
        <taxon>Embryophyta</taxon>
        <taxon>Tracheophyta</taxon>
        <taxon>Spermatophyta</taxon>
        <taxon>Magnoliopsida</taxon>
        <taxon>eudicotyledons</taxon>
        <taxon>Gunneridae</taxon>
        <taxon>Pentapetalae</taxon>
        <taxon>asterids</taxon>
        <taxon>lamiids</taxon>
        <taxon>Solanales</taxon>
        <taxon>Solanaceae</taxon>
        <taxon>Solanoideae</taxon>
        <taxon>Solaneae</taxon>
        <taxon>Solanum</taxon>
    </lineage>
</organism>
<dbReference type="AlphaFoldDB" id="A0A9J6B680"/>
<dbReference type="EMBL" id="JACXVP010000001">
    <property type="protein sequence ID" value="KAG5632123.1"/>
    <property type="molecule type" value="Genomic_DNA"/>
</dbReference>
<reference evidence="2 3" key="1">
    <citation type="submission" date="2020-09" db="EMBL/GenBank/DDBJ databases">
        <title>De no assembly of potato wild relative species, Solanum commersonii.</title>
        <authorList>
            <person name="Cho K."/>
        </authorList>
    </citation>
    <scope>NUCLEOTIDE SEQUENCE [LARGE SCALE GENOMIC DNA]</scope>
    <source>
        <strain evidence="2">LZ3.2</strain>
        <tissue evidence="2">Leaf</tissue>
    </source>
</reference>